<evidence type="ECO:0000256" key="4">
    <source>
        <dbReference type="ARBA" id="ARBA00022833"/>
    </source>
</evidence>
<evidence type="ECO:0000256" key="2">
    <source>
        <dbReference type="ARBA" id="ARBA00022679"/>
    </source>
</evidence>
<dbReference type="GO" id="GO:0009086">
    <property type="term" value="P:methionine biosynthetic process"/>
    <property type="evidence" value="ECO:0007669"/>
    <property type="project" value="TreeGrafter"/>
</dbReference>
<dbReference type="GO" id="GO:0033528">
    <property type="term" value="P:S-methylmethionine cycle"/>
    <property type="evidence" value="ECO:0007669"/>
    <property type="project" value="TreeGrafter"/>
</dbReference>
<feature type="binding site" evidence="6">
    <location>
        <position position="379"/>
    </location>
    <ligand>
        <name>Zn(2+)</name>
        <dbReference type="ChEBI" id="CHEBI:29105"/>
    </ligand>
</feature>
<feature type="binding site" evidence="6">
    <location>
        <position position="380"/>
    </location>
    <ligand>
        <name>Zn(2+)</name>
        <dbReference type="ChEBI" id="CHEBI:29105"/>
    </ligand>
</feature>
<accession>A0A0N4V0N3</accession>
<keyword evidence="9" id="KW-1185">Reference proteome</keyword>
<gene>
    <name evidence="8" type="ORF">EVEC_LOCUS3189</name>
</gene>
<sequence>MLRPMDLAFKGDDRRWSQLRVLDGGFGTELEASGFHINGNPLWSANALFQRPDLVVDIHKRQEMVFLSFDFVSSFHIKFRKSVDLAYQAAYECKLNYGKSAEIIGSVGSYATALSDASEYNGHYVDEVEKSVIVQHYVEQSSPLLEKGLRFLAYESVPAVAEVGAILSALDSLNPDVKCWISLTCKFYNMQHSRILSILVIMQPAAKEEWERQVYCGIASSTALKNFRKDIDVRLMCGNSPVELFYRPEKQSCRCTSIPPLLTSSPSPSTYIYLLGEVPRILDGEHTSHNDKVEEAAKVALSHSKVLAVGINCTSPLHISSLLKKIQPHLLTKFAVVYPNSGEEYNSSDNSWTAQNEEWITETNIRQWHQLGVKLVGGCCRVTPAMINTIARCVHQLLKS</sequence>
<dbReference type="Gene3D" id="3.20.20.330">
    <property type="entry name" value="Homocysteine-binding-like domain"/>
    <property type="match status" value="3"/>
</dbReference>
<evidence type="ECO:0000256" key="3">
    <source>
        <dbReference type="ARBA" id="ARBA00022723"/>
    </source>
</evidence>
<comment type="cofactor">
    <cofactor evidence="6">
        <name>Zn(2+)</name>
        <dbReference type="ChEBI" id="CHEBI:29105"/>
    </cofactor>
</comment>
<dbReference type="Pfam" id="PF02574">
    <property type="entry name" value="S-methyl_trans"/>
    <property type="match status" value="3"/>
</dbReference>
<organism evidence="10">
    <name type="scientific">Enterobius vermicularis</name>
    <name type="common">Human pinworm</name>
    <dbReference type="NCBI Taxonomy" id="51028"/>
    <lineage>
        <taxon>Eukaryota</taxon>
        <taxon>Metazoa</taxon>
        <taxon>Ecdysozoa</taxon>
        <taxon>Nematoda</taxon>
        <taxon>Chromadorea</taxon>
        <taxon>Rhabditida</taxon>
        <taxon>Spirurina</taxon>
        <taxon>Oxyuridomorpha</taxon>
        <taxon>Oxyuroidea</taxon>
        <taxon>Oxyuridae</taxon>
        <taxon>Enterobius</taxon>
    </lineage>
</organism>
<dbReference type="PROSITE" id="PS50970">
    <property type="entry name" value="HCY"/>
    <property type="match status" value="1"/>
</dbReference>
<dbReference type="STRING" id="51028.A0A0N4V0N3"/>
<dbReference type="GO" id="GO:0032259">
    <property type="term" value="P:methylation"/>
    <property type="evidence" value="ECO:0007669"/>
    <property type="project" value="UniProtKB-KW"/>
</dbReference>
<evidence type="ECO:0000313" key="10">
    <source>
        <dbReference type="WBParaSite" id="EVEC_0000348101-mRNA-1"/>
    </source>
</evidence>
<protein>
    <submittedName>
        <fullName evidence="10">Hcy-binding domain-containing protein</fullName>
    </submittedName>
</protein>
<dbReference type="OrthoDB" id="261426at2759"/>
<comment type="pathway">
    <text evidence="5">Amino-acid biosynthesis; L-methionine biosynthesis via de novo pathway.</text>
</comment>
<dbReference type="InterPro" id="IPR051486">
    <property type="entry name" value="Hcy_S-methyltransferase"/>
</dbReference>
<reference evidence="10" key="1">
    <citation type="submission" date="2017-02" db="UniProtKB">
        <authorList>
            <consortium name="WormBaseParasite"/>
        </authorList>
    </citation>
    <scope>IDENTIFICATION</scope>
</reference>
<evidence type="ECO:0000259" key="7">
    <source>
        <dbReference type="PROSITE" id="PS50970"/>
    </source>
</evidence>
<feature type="domain" description="Hcy-binding" evidence="7">
    <location>
        <begin position="8"/>
        <end position="394"/>
    </location>
</feature>
<dbReference type="InterPro" id="IPR036589">
    <property type="entry name" value="HCY_dom_sf"/>
</dbReference>
<evidence type="ECO:0000256" key="1">
    <source>
        <dbReference type="ARBA" id="ARBA00022603"/>
    </source>
</evidence>
<dbReference type="GO" id="GO:0008898">
    <property type="term" value="F:S-adenosylmethionine-homocysteine S-methyltransferase activity"/>
    <property type="evidence" value="ECO:0007669"/>
    <property type="project" value="TreeGrafter"/>
</dbReference>
<evidence type="ECO:0000313" key="8">
    <source>
        <dbReference type="EMBL" id="VDD88046.1"/>
    </source>
</evidence>
<keyword evidence="1 6" id="KW-0489">Methyltransferase</keyword>
<reference evidence="8 9" key="2">
    <citation type="submission" date="2018-10" db="EMBL/GenBank/DDBJ databases">
        <authorList>
            <consortium name="Pathogen Informatics"/>
        </authorList>
    </citation>
    <scope>NUCLEOTIDE SEQUENCE [LARGE SCALE GENOMIC DNA]</scope>
</reference>
<keyword evidence="3 6" id="KW-0479">Metal-binding</keyword>
<dbReference type="EMBL" id="UXUI01007529">
    <property type="protein sequence ID" value="VDD88046.1"/>
    <property type="molecule type" value="Genomic_DNA"/>
</dbReference>
<dbReference type="WBParaSite" id="EVEC_0000348101-mRNA-1">
    <property type="protein sequence ID" value="EVEC_0000348101-mRNA-1"/>
    <property type="gene ID" value="EVEC_0000348101"/>
</dbReference>
<feature type="binding site" evidence="6">
    <location>
        <position position="313"/>
    </location>
    <ligand>
        <name>Zn(2+)</name>
        <dbReference type="ChEBI" id="CHEBI:29105"/>
    </ligand>
</feature>
<dbReference type="Proteomes" id="UP000274131">
    <property type="component" value="Unassembled WGS sequence"/>
</dbReference>
<dbReference type="SUPFAM" id="SSF82282">
    <property type="entry name" value="Homocysteine S-methyltransferase"/>
    <property type="match status" value="2"/>
</dbReference>
<evidence type="ECO:0000256" key="5">
    <source>
        <dbReference type="ARBA" id="ARBA00034478"/>
    </source>
</evidence>
<keyword evidence="2 6" id="KW-0808">Transferase</keyword>
<keyword evidence="4 6" id="KW-0862">Zinc</keyword>
<evidence type="ECO:0000256" key="6">
    <source>
        <dbReference type="PROSITE-ProRule" id="PRU00333"/>
    </source>
</evidence>
<name>A0A0N4V0N3_ENTVE</name>
<evidence type="ECO:0000313" key="9">
    <source>
        <dbReference type="Proteomes" id="UP000274131"/>
    </source>
</evidence>
<dbReference type="GO" id="GO:0046872">
    <property type="term" value="F:metal ion binding"/>
    <property type="evidence" value="ECO:0007669"/>
    <property type="project" value="UniProtKB-KW"/>
</dbReference>
<dbReference type="AlphaFoldDB" id="A0A0N4V0N3"/>
<dbReference type="PANTHER" id="PTHR46015">
    <property type="entry name" value="ZGC:172121"/>
    <property type="match status" value="1"/>
</dbReference>
<dbReference type="PANTHER" id="PTHR46015:SF1">
    <property type="entry name" value="HOMOCYSTEINE S-METHYLTRANSFERASE-LIKE ISOFORM 1"/>
    <property type="match status" value="1"/>
</dbReference>
<dbReference type="InterPro" id="IPR003726">
    <property type="entry name" value="HCY_dom"/>
</dbReference>
<proteinExistence type="predicted"/>